<name>A0ABW4S7M9_9RHOB</name>
<dbReference type="Proteomes" id="UP001597353">
    <property type="component" value="Unassembled WGS sequence"/>
</dbReference>
<gene>
    <name evidence="2" type="ORF">ACFSGJ_12915</name>
</gene>
<dbReference type="RefSeq" id="WP_390262440.1">
    <property type="nucleotide sequence ID" value="NZ_JBHUGH010000010.1"/>
</dbReference>
<proteinExistence type="predicted"/>
<feature type="domain" description="YjiS-like" evidence="1">
    <location>
        <begin position="87"/>
        <end position="121"/>
    </location>
</feature>
<dbReference type="EMBL" id="JBHUGH010000010">
    <property type="protein sequence ID" value="MFD1913113.1"/>
    <property type="molecule type" value="Genomic_DNA"/>
</dbReference>
<dbReference type="Pfam" id="PF06568">
    <property type="entry name" value="YjiS-like"/>
    <property type="match status" value="1"/>
</dbReference>
<accession>A0ABW4S7M9</accession>
<dbReference type="InterPro" id="IPR009506">
    <property type="entry name" value="YjiS-like"/>
</dbReference>
<reference evidence="3" key="1">
    <citation type="journal article" date="2019" name="Int. J. Syst. Evol. Microbiol.">
        <title>The Global Catalogue of Microorganisms (GCM) 10K type strain sequencing project: providing services to taxonomists for standard genome sequencing and annotation.</title>
        <authorList>
            <consortium name="The Broad Institute Genomics Platform"/>
            <consortium name="The Broad Institute Genome Sequencing Center for Infectious Disease"/>
            <person name="Wu L."/>
            <person name="Ma J."/>
        </authorList>
    </citation>
    <scope>NUCLEOTIDE SEQUENCE [LARGE SCALE GENOMIC DNA]</scope>
    <source>
        <strain evidence="3">CGMCC 4.7242</strain>
    </source>
</reference>
<protein>
    <submittedName>
        <fullName evidence="2">DUF1127 domain-containing protein</fullName>
    </submittedName>
</protein>
<keyword evidence="3" id="KW-1185">Reference proteome</keyword>
<evidence type="ECO:0000259" key="1">
    <source>
        <dbReference type="Pfam" id="PF06568"/>
    </source>
</evidence>
<evidence type="ECO:0000313" key="3">
    <source>
        <dbReference type="Proteomes" id="UP001597353"/>
    </source>
</evidence>
<evidence type="ECO:0000313" key="2">
    <source>
        <dbReference type="EMBL" id="MFD1913113.1"/>
    </source>
</evidence>
<sequence length="129" mass="14477">MAALKRHVFRARTGAVRAMQNAQGSLAPGALAYTNRCIYVPIRKQDASKNITLKRTKIMATFEPTRTAPFGAIAVLRIVQLFEAGISRLSDWNQVRVTRKELSRLTDRELDDIGLCRSDIEFVSARRTA</sequence>
<comment type="caution">
    <text evidence="2">The sequence shown here is derived from an EMBL/GenBank/DDBJ whole genome shotgun (WGS) entry which is preliminary data.</text>
</comment>
<organism evidence="2 3">
    <name type="scientific">Halodurantibacterium flavum</name>
    <dbReference type="NCBI Taxonomy" id="1382802"/>
    <lineage>
        <taxon>Bacteria</taxon>
        <taxon>Pseudomonadati</taxon>
        <taxon>Pseudomonadota</taxon>
        <taxon>Alphaproteobacteria</taxon>
        <taxon>Rhodobacterales</taxon>
        <taxon>Paracoccaceae</taxon>
        <taxon>Halodurantibacterium</taxon>
    </lineage>
</organism>